<dbReference type="PANTHER" id="PTHR31669">
    <property type="entry name" value="PROTEIN FAR1-RELATED SEQUENCE 10-RELATED"/>
    <property type="match status" value="1"/>
</dbReference>
<dbReference type="OMA" id="SGENCTP"/>
<dbReference type="InterPro" id="IPR031052">
    <property type="entry name" value="FHY3/FAR1"/>
</dbReference>
<dbReference type="Pfam" id="PF10551">
    <property type="entry name" value="MULE"/>
    <property type="match status" value="1"/>
</dbReference>
<dbReference type="GO" id="GO:0005634">
    <property type="term" value="C:nucleus"/>
    <property type="evidence" value="ECO:0007669"/>
    <property type="project" value="UniProtKB-SubCell"/>
</dbReference>
<evidence type="ECO:0000313" key="9">
    <source>
        <dbReference type="Proteomes" id="UP000238479"/>
    </source>
</evidence>
<evidence type="ECO:0000256" key="2">
    <source>
        <dbReference type="ARBA" id="ARBA00022723"/>
    </source>
</evidence>
<dbReference type="InterPro" id="IPR004330">
    <property type="entry name" value="FAR1_DNA_bnd_dom"/>
</dbReference>
<accession>A0A2P6QXH9</accession>
<evidence type="ECO:0000256" key="6">
    <source>
        <dbReference type="RuleBase" id="RU367018"/>
    </source>
</evidence>
<dbReference type="Proteomes" id="UP000238479">
    <property type="component" value="Chromosome 4"/>
</dbReference>
<feature type="domain" description="SWIM-type" evidence="7">
    <location>
        <begin position="670"/>
        <end position="704"/>
    </location>
</feature>
<sequence>MESSSTHFTDIRSSDTDSKIEECVNNAYPLRMLMPAMNIGSTDDEGESILEPYVGLAFDSADGAREFYTLYAARTGFKVRIGQLYRSRTDGTVSARRFVCSKEGFQTSTRTGCAALIRVQRRDSGKWVIDLFLKNHNHDLGPTEGNHSLILQQKILTAKPVEVFHRPKNKLIEEVEDGRPCPSGVITAKRSKPNGDEMQCEVQPSAGLGFNSANEAYQFYHAYAENAGFRIRIGQLFRSKLDGSITSRRFVCSREGFQHPSRVGCGAFMRIKRQESGRWVVDRLEKHHNHELESRHEVQKKNLSASKKFIEEENGGLDDEDIVDINNGNLVKRRRENHIGSDWYTVLFDYFQTKQAEDTGFFYAVEVDSGSCMSIFWADGRSRFSCSQFGDAIIFDTSYRKGIYLVPFATFIGINHNRQPVLLGCALIADESEMSFTWLFQTWLRAMSGRRPVSIIADQDNAIQEAIIQVFPGTHHRFSMWQIKAKECEHLSSVHSSFHFEYGKCINQSQTSDEFDTAWNSLLCRYGLKDNTWLKAMYEKRQCWVPLFLRATFFAGIPLNGNIESFFGTHVNAQTPLTEFVPRYEKGLERRREEELKENFNCSILNAYLQTKEPVEEQCRRLYTLNIFRIFQKELLQSYSYLGFKIDEEVDIVRYLVRKCGNGDDDKSTVTIRVSNHNVGCSCQMFEFEGVLCRHVLRVFQILEIKEVPSRYILRRWRKNAEYGLPPYSESGGRPQEVNASMVWSLREEAWKYIEAGATSLEKHRLAYEILHEGRLRLGCPPR</sequence>
<evidence type="ECO:0000256" key="5">
    <source>
        <dbReference type="PROSITE-ProRule" id="PRU00325"/>
    </source>
</evidence>
<dbReference type="InterPro" id="IPR018289">
    <property type="entry name" value="MULE_transposase_dom"/>
</dbReference>
<keyword evidence="4 6" id="KW-0862">Zinc</keyword>
<keyword evidence="6" id="KW-0539">Nucleus</keyword>
<gene>
    <name evidence="8" type="ORF">RchiOBHm_Chr4g0419141</name>
</gene>
<dbReference type="Pfam" id="PF03101">
    <property type="entry name" value="FAR1"/>
    <property type="match status" value="2"/>
</dbReference>
<dbReference type="EMBL" id="PDCK01000042">
    <property type="protein sequence ID" value="PRQ38908.1"/>
    <property type="molecule type" value="Genomic_DNA"/>
</dbReference>
<evidence type="ECO:0000256" key="3">
    <source>
        <dbReference type="ARBA" id="ARBA00022771"/>
    </source>
</evidence>
<comment type="function">
    <text evidence="6">Putative transcription activator involved in regulating light control of development.</text>
</comment>
<dbReference type="Gramene" id="PRQ38908">
    <property type="protein sequence ID" value="PRQ38908"/>
    <property type="gene ID" value="RchiOBHm_Chr4g0419141"/>
</dbReference>
<evidence type="ECO:0000259" key="7">
    <source>
        <dbReference type="PROSITE" id="PS50966"/>
    </source>
</evidence>
<dbReference type="SMART" id="SM00575">
    <property type="entry name" value="ZnF_PMZ"/>
    <property type="match status" value="1"/>
</dbReference>
<protein>
    <recommendedName>
        <fullName evidence="6">Protein FAR1-RELATED SEQUENCE</fullName>
    </recommendedName>
</protein>
<comment type="subcellular location">
    <subcellularLocation>
        <location evidence="6">Nucleus</location>
    </subcellularLocation>
</comment>
<proteinExistence type="inferred from homology"/>
<keyword evidence="3 5" id="KW-0863">Zinc-finger</keyword>
<dbReference type="OrthoDB" id="1841386at2759"/>
<dbReference type="AlphaFoldDB" id="A0A2P6QXH9"/>
<dbReference type="InterPro" id="IPR006564">
    <property type="entry name" value="Znf_PMZ"/>
</dbReference>
<keyword evidence="2 6" id="KW-0479">Metal-binding</keyword>
<evidence type="ECO:0000313" key="8">
    <source>
        <dbReference type="EMBL" id="PRQ38908.1"/>
    </source>
</evidence>
<name>A0A2P6QXH9_ROSCH</name>
<organism evidence="8 9">
    <name type="scientific">Rosa chinensis</name>
    <name type="common">China rose</name>
    <dbReference type="NCBI Taxonomy" id="74649"/>
    <lineage>
        <taxon>Eukaryota</taxon>
        <taxon>Viridiplantae</taxon>
        <taxon>Streptophyta</taxon>
        <taxon>Embryophyta</taxon>
        <taxon>Tracheophyta</taxon>
        <taxon>Spermatophyta</taxon>
        <taxon>Magnoliopsida</taxon>
        <taxon>eudicotyledons</taxon>
        <taxon>Gunneridae</taxon>
        <taxon>Pentapetalae</taxon>
        <taxon>rosids</taxon>
        <taxon>fabids</taxon>
        <taxon>Rosales</taxon>
        <taxon>Rosaceae</taxon>
        <taxon>Rosoideae</taxon>
        <taxon>Rosoideae incertae sedis</taxon>
        <taxon>Rosa</taxon>
    </lineage>
</organism>
<dbReference type="Pfam" id="PF04434">
    <property type="entry name" value="SWIM"/>
    <property type="match status" value="1"/>
</dbReference>
<dbReference type="PROSITE" id="PS50966">
    <property type="entry name" value="ZF_SWIM"/>
    <property type="match status" value="1"/>
</dbReference>
<evidence type="ECO:0000256" key="1">
    <source>
        <dbReference type="ARBA" id="ARBA00005889"/>
    </source>
</evidence>
<reference evidence="8 9" key="1">
    <citation type="journal article" date="2018" name="Nat. Genet.">
        <title>The Rosa genome provides new insights in the design of modern roses.</title>
        <authorList>
            <person name="Bendahmane M."/>
        </authorList>
    </citation>
    <scope>NUCLEOTIDE SEQUENCE [LARGE SCALE GENOMIC DNA]</scope>
    <source>
        <strain evidence="9">cv. Old Blush</strain>
    </source>
</reference>
<evidence type="ECO:0000256" key="4">
    <source>
        <dbReference type="ARBA" id="ARBA00022833"/>
    </source>
</evidence>
<dbReference type="STRING" id="74649.A0A2P6QXH9"/>
<dbReference type="GO" id="GO:0008270">
    <property type="term" value="F:zinc ion binding"/>
    <property type="evidence" value="ECO:0007669"/>
    <property type="project" value="UniProtKB-UniRule"/>
</dbReference>
<dbReference type="InterPro" id="IPR007527">
    <property type="entry name" value="Znf_SWIM"/>
</dbReference>
<keyword evidence="9" id="KW-1185">Reference proteome</keyword>
<comment type="similarity">
    <text evidence="1 6">Belongs to the FHY3/FAR1 family.</text>
</comment>
<dbReference type="PANTHER" id="PTHR31669:SF149">
    <property type="entry name" value="PROTEIN FAR1-RELATED SEQUENCE 12-RELATED"/>
    <property type="match status" value="1"/>
</dbReference>
<dbReference type="GO" id="GO:0006355">
    <property type="term" value="P:regulation of DNA-templated transcription"/>
    <property type="evidence" value="ECO:0007669"/>
    <property type="project" value="UniProtKB-UniRule"/>
</dbReference>
<comment type="caution">
    <text evidence="8">The sequence shown here is derived from an EMBL/GenBank/DDBJ whole genome shotgun (WGS) entry which is preliminary data.</text>
</comment>